<proteinExistence type="predicted"/>
<evidence type="ECO:0000313" key="2">
    <source>
        <dbReference type="Proteomes" id="UP000178449"/>
    </source>
</evidence>
<gene>
    <name evidence="1" type="ORF">A2527_13065</name>
</gene>
<organism evidence="1 2">
    <name type="scientific">Candidatus Lambdaproteobacteria bacterium RIFOXYD2_FULL_50_16</name>
    <dbReference type="NCBI Taxonomy" id="1817772"/>
    <lineage>
        <taxon>Bacteria</taxon>
        <taxon>Pseudomonadati</taxon>
        <taxon>Pseudomonadota</taxon>
        <taxon>Candidatus Lambdaproteobacteria</taxon>
    </lineage>
</organism>
<dbReference type="STRING" id="1817772.A2527_13065"/>
<protein>
    <recommendedName>
        <fullName evidence="3">DNA alkylation repair protein</fullName>
    </recommendedName>
</protein>
<evidence type="ECO:0008006" key="3">
    <source>
        <dbReference type="Google" id="ProtNLM"/>
    </source>
</evidence>
<dbReference type="Proteomes" id="UP000178449">
    <property type="component" value="Unassembled WGS sequence"/>
</dbReference>
<dbReference type="EMBL" id="MFNE01000005">
    <property type="protein sequence ID" value="OGG97080.1"/>
    <property type="molecule type" value="Genomic_DNA"/>
</dbReference>
<reference evidence="1 2" key="1">
    <citation type="journal article" date="2016" name="Nat. Commun.">
        <title>Thousands of microbial genomes shed light on interconnected biogeochemical processes in an aquifer system.</title>
        <authorList>
            <person name="Anantharaman K."/>
            <person name="Brown C.T."/>
            <person name="Hug L.A."/>
            <person name="Sharon I."/>
            <person name="Castelle C.J."/>
            <person name="Probst A.J."/>
            <person name="Thomas B.C."/>
            <person name="Singh A."/>
            <person name="Wilkins M.J."/>
            <person name="Karaoz U."/>
            <person name="Brodie E.L."/>
            <person name="Williams K.H."/>
            <person name="Hubbard S.S."/>
            <person name="Banfield J.F."/>
        </authorList>
    </citation>
    <scope>NUCLEOTIDE SEQUENCE [LARGE SCALE GENOMIC DNA]</scope>
</reference>
<evidence type="ECO:0000313" key="1">
    <source>
        <dbReference type="EMBL" id="OGG97080.1"/>
    </source>
</evidence>
<accession>A0A1F6GG39</accession>
<sequence length="173" mass="19588">MTSLKNWLVIPQKPLKAACLAQARELINSGESIAPVKAAILSGKANPRDRGAYLLFRLFELEPQRLEEIREFILSELPLLPARHPRWAFARIAPFLVWELDEALEVYDWLKSNLYDSSKVMQILCLEGMWELTSWLPKERAGLLPLIKQAAIKGSPGVQVRARWLLAKAGVGF</sequence>
<dbReference type="AlphaFoldDB" id="A0A1F6GG39"/>
<comment type="caution">
    <text evidence="1">The sequence shown here is derived from an EMBL/GenBank/DDBJ whole genome shotgun (WGS) entry which is preliminary data.</text>
</comment>
<name>A0A1F6GG39_9PROT</name>